<dbReference type="PIRSF" id="PIRSF018425">
    <property type="entry name" value="PolyA_polymerase"/>
    <property type="match status" value="1"/>
</dbReference>
<feature type="compositionally biased region" description="Polar residues" evidence="14">
    <location>
        <begin position="506"/>
        <end position="519"/>
    </location>
</feature>
<dbReference type="InterPro" id="IPR011068">
    <property type="entry name" value="NuclTrfase_I-like_C"/>
</dbReference>
<accession>W7X9H5</accession>
<dbReference type="GO" id="GO:0031123">
    <property type="term" value="P:RNA 3'-end processing"/>
    <property type="evidence" value="ECO:0007669"/>
    <property type="project" value="InterPro"/>
</dbReference>
<dbReference type="InterPro" id="IPR043519">
    <property type="entry name" value="NT_sf"/>
</dbReference>
<feature type="region of interest" description="Disordered" evidence="14">
    <location>
        <begin position="506"/>
        <end position="533"/>
    </location>
</feature>
<dbReference type="Pfam" id="PF20750">
    <property type="entry name" value="PAP_NTPase"/>
    <property type="match status" value="1"/>
</dbReference>
<reference evidence="19" key="1">
    <citation type="journal article" date="2006" name="PLoS Biol.">
        <title>Macronuclear genome sequence of the ciliate Tetrahymena thermophila, a model eukaryote.</title>
        <authorList>
            <person name="Eisen J.A."/>
            <person name="Coyne R.S."/>
            <person name="Wu M."/>
            <person name="Wu D."/>
            <person name="Thiagarajan M."/>
            <person name="Wortman J.R."/>
            <person name="Badger J.H."/>
            <person name="Ren Q."/>
            <person name="Amedeo P."/>
            <person name="Jones K.M."/>
            <person name="Tallon L.J."/>
            <person name="Delcher A.L."/>
            <person name="Salzberg S.L."/>
            <person name="Silva J.C."/>
            <person name="Haas B.J."/>
            <person name="Majoros W.H."/>
            <person name="Farzad M."/>
            <person name="Carlton J.M."/>
            <person name="Smith R.K. Jr."/>
            <person name="Garg J."/>
            <person name="Pearlman R.E."/>
            <person name="Karrer K.M."/>
            <person name="Sun L."/>
            <person name="Manning G."/>
            <person name="Elde N.C."/>
            <person name="Turkewitz A.P."/>
            <person name="Asai D.J."/>
            <person name="Wilkes D.E."/>
            <person name="Wang Y."/>
            <person name="Cai H."/>
            <person name="Collins K."/>
            <person name="Stewart B.A."/>
            <person name="Lee S.R."/>
            <person name="Wilamowska K."/>
            <person name="Weinberg Z."/>
            <person name="Ruzzo W.L."/>
            <person name="Wloga D."/>
            <person name="Gaertig J."/>
            <person name="Frankel J."/>
            <person name="Tsao C.-C."/>
            <person name="Gorovsky M.A."/>
            <person name="Keeling P.J."/>
            <person name="Waller R.F."/>
            <person name="Patron N.J."/>
            <person name="Cherry J.M."/>
            <person name="Stover N.A."/>
            <person name="Krieger C.J."/>
            <person name="del Toro C."/>
            <person name="Ryder H.F."/>
            <person name="Williamson S.C."/>
            <person name="Barbeau R.A."/>
            <person name="Hamilton E.P."/>
            <person name="Orias E."/>
        </authorList>
    </citation>
    <scope>NUCLEOTIDE SEQUENCE [LARGE SCALE GENOMIC DNA]</scope>
    <source>
        <strain evidence="19">SB210</strain>
    </source>
</reference>
<comment type="subcellular location">
    <subcellularLocation>
        <location evidence="2 11">Nucleus</location>
    </subcellularLocation>
</comment>
<feature type="domain" description="Poly(A) polymerase RNA-binding" evidence="15">
    <location>
        <begin position="366"/>
        <end position="597"/>
    </location>
</feature>
<keyword evidence="7 11" id="KW-0547">Nucleotide-binding</keyword>
<dbReference type="Pfam" id="PF04926">
    <property type="entry name" value="PAP_RNA-bind"/>
    <property type="match status" value="1"/>
</dbReference>
<keyword evidence="5 11" id="KW-0808">Transferase</keyword>
<feature type="binding site" evidence="12">
    <location>
        <position position="163"/>
    </location>
    <ligand>
        <name>ATP</name>
        <dbReference type="ChEBI" id="CHEBI:30616"/>
    </ligand>
</feature>
<evidence type="ECO:0000313" key="18">
    <source>
        <dbReference type="EMBL" id="EWS73043.1"/>
    </source>
</evidence>
<evidence type="ECO:0000256" key="4">
    <source>
        <dbReference type="ARBA" id="ARBA00022664"/>
    </source>
</evidence>
<feature type="binding site" evidence="13">
    <location>
        <position position="108"/>
    </location>
    <ligand>
        <name>Mg(2+)</name>
        <dbReference type="ChEBI" id="CHEBI:18420"/>
        <label>2</label>
        <note>catalytic</note>
    </ligand>
</feature>
<evidence type="ECO:0000256" key="7">
    <source>
        <dbReference type="ARBA" id="ARBA00022741"/>
    </source>
</evidence>
<comment type="cofactor">
    <cofactor evidence="13">
        <name>Mg(2+)</name>
        <dbReference type="ChEBI" id="CHEBI:18420"/>
    </cofactor>
    <text evidence="13">Binds 2 magnesium ions. Also active with manganese.</text>
</comment>
<evidence type="ECO:0000259" key="17">
    <source>
        <dbReference type="Pfam" id="PF20750"/>
    </source>
</evidence>
<dbReference type="KEGG" id="tet:TTHERM_000151379"/>
<name>W7X9H5_TETTS</name>
<feature type="binding site" evidence="12">
    <location>
        <begin position="95"/>
        <end position="97"/>
    </location>
    <ligand>
        <name>ATP</name>
        <dbReference type="ChEBI" id="CHEBI:30616"/>
    </ligand>
</feature>
<comment type="function">
    <text evidence="11">Polymerase that creates the 3'-poly(A) tail of mRNA's.</text>
</comment>
<comment type="cofactor">
    <cofactor evidence="1">
        <name>Mn(2+)</name>
        <dbReference type="ChEBI" id="CHEBI:29035"/>
    </cofactor>
</comment>
<evidence type="ECO:0000256" key="1">
    <source>
        <dbReference type="ARBA" id="ARBA00001936"/>
    </source>
</evidence>
<dbReference type="STRING" id="312017.W7X9H5"/>
<dbReference type="PANTHER" id="PTHR10682:SF10">
    <property type="entry name" value="POLYNUCLEOTIDE ADENYLYLTRANSFERASE"/>
    <property type="match status" value="1"/>
</dbReference>
<evidence type="ECO:0000256" key="5">
    <source>
        <dbReference type="ARBA" id="ARBA00022679"/>
    </source>
</evidence>
<dbReference type="GO" id="GO:0003723">
    <property type="term" value="F:RNA binding"/>
    <property type="evidence" value="ECO:0007669"/>
    <property type="project" value="UniProtKB-UniRule"/>
</dbReference>
<proteinExistence type="inferred from homology"/>
<evidence type="ECO:0000256" key="8">
    <source>
        <dbReference type="ARBA" id="ARBA00022840"/>
    </source>
</evidence>
<feature type="binding site" evidence="12">
    <location>
        <begin position="108"/>
        <end position="110"/>
    </location>
    <ligand>
        <name>ATP</name>
        <dbReference type="ChEBI" id="CHEBI:30616"/>
    </ligand>
</feature>
<dbReference type="GO" id="GO:0046872">
    <property type="term" value="F:metal ion binding"/>
    <property type="evidence" value="ECO:0007669"/>
    <property type="project" value="UniProtKB-KW"/>
</dbReference>
<dbReference type="AlphaFoldDB" id="W7X9H5"/>
<feature type="region of interest" description="Disordered" evidence="14">
    <location>
        <begin position="439"/>
        <end position="468"/>
    </location>
</feature>
<feature type="domain" description="Poly(A) polymerase central" evidence="16">
    <location>
        <begin position="217"/>
        <end position="363"/>
    </location>
</feature>
<dbReference type="Gene3D" id="3.30.70.590">
    <property type="entry name" value="Poly(A) polymerase predicted RNA binding domain"/>
    <property type="match status" value="1"/>
</dbReference>
<dbReference type="RefSeq" id="XP_012654440.1">
    <property type="nucleotide sequence ID" value="XM_012798986.1"/>
</dbReference>
<dbReference type="InterPro" id="IPR014492">
    <property type="entry name" value="PolyA_polymerase"/>
</dbReference>
<keyword evidence="4 11" id="KW-0507">mRNA processing</keyword>
<evidence type="ECO:0000256" key="12">
    <source>
        <dbReference type="PIRSR" id="PIRSR018425-1"/>
    </source>
</evidence>
<dbReference type="GO" id="GO:0006397">
    <property type="term" value="P:mRNA processing"/>
    <property type="evidence" value="ECO:0007669"/>
    <property type="project" value="UniProtKB-KW"/>
</dbReference>
<dbReference type="GO" id="GO:0005524">
    <property type="term" value="F:ATP binding"/>
    <property type="evidence" value="ECO:0007669"/>
    <property type="project" value="UniProtKB-UniRule"/>
</dbReference>
<comment type="similarity">
    <text evidence="3 11">Belongs to the poly(A) polymerase family.</text>
</comment>
<dbReference type="FunCoup" id="W7X9H5">
    <property type="interactions" value="394"/>
</dbReference>
<dbReference type="InParanoid" id="W7X9H5"/>
<feature type="binding site" evidence="13">
    <location>
        <position position="110"/>
    </location>
    <ligand>
        <name>Mg(2+)</name>
        <dbReference type="ChEBI" id="CHEBI:18420"/>
        <label>2</label>
        <note>catalytic</note>
    </ligand>
</feature>
<organism evidence="18 19">
    <name type="scientific">Tetrahymena thermophila (strain SB210)</name>
    <dbReference type="NCBI Taxonomy" id="312017"/>
    <lineage>
        <taxon>Eukaryota</taxon>
        <taxon>Sar</taxon>
        <taxon>Alveolata</taxon>
        <taxon>Ciliophora</taxon>
        <taxon>Intramacronucleata</taxon>
        <taxon>Oligohymenophorea</taxon>
        <taxon>Hymenostomatida</taxon>
        <taxon>Tetrahymenina</taxon>
        <taxon>Tetrahymenidae</taxon>
        <taxon>Tetrahymena</taxon>
    </lineage>
</organism>
<dbReference type="Pfam" id="PF04928">
    <property type="entry name" value="PAP_central"/>
    <property type="match status" value="1"/>
</dbReference>
<dbReference type="OrthoDB" id="412748at2759"/>
<feature type="compositionally biased region" description="Acidic residues" evidence="14">
    <location>
        <begin position="446"/>
        <end position="468"/>
    </location>
</feature>
<keyword evidence="9 13" id="KW-0460">Magnesium</keyword>
<dbReference type="InterPro" id="IPR007010">
    <property type="entry name" value="PolA_pol_RNA-bd_dom"/>
</dbReference>
<evidence type="ECO:0000259" key="15">
    <source>
        <dbReference type="Pfam" id="PF04926"/>
    </source>
</evidence>
<dbReference type="Gene3D" id="1.10.1410.10">
    <property type="match status" value="1"/>
</dbReference>
<keyword evidence="19" id="KW-1185">Reference proteome</keyword>
<dbReference type="EC" id="2.7.7.19" evidence="11"/>
<dbReference type="CDD" id="cd05402">
    <property type="entry name" value="NT_PAP_TUTase"/>
    <property type="match status" value="1"/>
</dbReference>
<gene>
    <name evidence="18" type="ORF">TTHERM_000151379</name>
</gene>
<feature type="binding site" evidence="12">
    <location>
        <position position="235"/>
    </location>
    <ligand>
        <name>ATP</name>
        <dbReference type="ChEBI" id="CHEBI:30616"/>
    </ligand>
</feature>
<feature type="binding site" evidence="13">
    <location>
        <position position="108"/>
    </location>
    <ligand>
        <name>Mg(2+)</name>
        <dbReference type="ChEBI" id="CHEBI:18420"/>
        <label>1</label>
        <note>catalytic</note>
    </ligand>
</feature>
<dbReference type="InterPro" id="IPR007012">
    <property type="entry name" value="PolA_pol_cen_dom"/>
</dbReference>
<evidence type="ECO:0000256" key="11">
    <source>
        <dbReference type="PIRNR" id="PIRNR018425"/>
    </source>
</evidence>
<evidence type="ECO:0000259" key="16">
    <source>
        <dbReference type="Pfam" id="PF04928"/>
    </source>
</evidence>
<feature type="binding site" evidence="12">
    <location>
        <position position="226"/>
    </location>
    <ligand>
        <name>ATP</name>
        <dbReference type="ChEBI" id="CHEBI:30616"/>
    </ligand>
</feature>
<evidence type="ECO:0000256" key="3">
    <source>
        <dbReference type="ARBA" id="ARBA00010912"/>
    </source>
</evidence>
<evidence type="ECO:0000256" key="13">
    <source>
        <dbReference type="PIRSR" id="PIRSR018425-2"/>
    </source>
</evidence>
<dbReference type="SUPFAM" id="SSF81301">
    <property type="entry name" value="Nucleotidyltransferase"/>
    <property type="match status" value="1"/>
</dbReference>
<dbReference type="SUPFAM" id="SSF81631">
    <property type="entry name" value="PAP/OAS1 substrate-binding domain"/>
    <property type="match status" value="1"/>
</dbReference>
<keyword evidence="10 11" id="KW-0539">Nucleus</keyword>
<dbReference type="GO" id="GO:1990817">
    <property type="term" value="F:poly(A) RNA polymerase activity"/>
    <property type="evidence" value="ECO:0007669"/>
    <property type="project" value="UniProtKB-UniRule"/>
</dbReference>
<dbReference type="FunFam" id="3.30.460.10:FF:000027">
    <property type="entry name" value="Poly(A) polymerase PAP"/>
    <property type="match status" value="1"/>
</dbReference>
<dbReference type="Proteomes" id="UP000009168">
    <property type="component" value="Unassembled WGS sequence"/>
</dbReference>
<feature type="binding site" evidence="13">
    <location>
        <position position="110"/>
    </location>
    <ligand>
        <name>Mg(2+)</name>
        <dbReference type="ChEBI" id="CHEBI:18420"/>
        <label>1</label>
        <note>catalytic</note>
    </ligand>
</feature>
<keyword evidence="6 13" id="KW-0479">Metal-binding</keyword>
<keyword evidence="8 11" id="KW-0067">ATP-binding</keyword>
<sequence length="669" mass="79461">MNIPFNEDTSKILISLQNPHMPIDTSVHKQQNSEKQMQQILDVLEGEYKYSETEEETKQKDEKLKQLRQIIRDWIQAIAEENNHQLTFGGELLFFGSYKLKVNSHDSDIDTVCLVPNFVDRDQHFFGDLVNILQNRKEVTELFPIKEASVPIIKMKFSGILFDLSFARAPPQYNGENIDLTSNQMLLSMDERSYRSFNGCRVAEWLIRKDNIQNYENFKITLKCIKLWATNRGIYSNIIGYLSGIGWTILVAKICQLYPNYPPNQLIERFFFLYSHWKWHDLPVYVEHIQEDVANTKLNADQWRPEFRDRNSMMIITPCFPCMNTAHNVSPTTLRIIQEQLQYGNRIINKIKKNEKTFSDLFKPFNFFKRYKHFLQINIVATNKNDHIVWKGHVESRLRKLTKLFEQSIHNKLIQVHPYPNPFEYSPLELEEKEKKRQLSSKIAEDIVDDDDDDDDEDDDEDKEFEQEDCDYEVGEEIYCGDESFINQQLEDDCQINKEGVSNNQAACNSQNESRTSGVQQDNSQQQKNKQKQKSKYKYRCTYFYGIKCISKDNQEYSSEIDLKDPIIKFVEQLEMPPMNKVPETMNIYFRHVLRDQIKFRQKDIQQFLRKKNPSNPSQLQEQLKVFQNKQKQNKFQNPNIQVKPKWAQIKYKNQVQKIPEYHQQQQLY</sequence>
<evidence type="ECO:0000313" key="19">
    <source>
        <dbReference type="Proteomes" id="UP000009168"/>
    </source>
</evidence>
<evidence type="ECO:0000256" key="14">
    <source>
        <dbReference type="SAM" id="MobiDB-lite"/>
    </source>
</evidence>
<evidence type="ECO:0000256" key="6">
    <source>
        <dbReference type="ARBA" id="ARBA00022723"/>
    </source>
</evidence>
<feature type="domain" description="Poly(A) polymerase nucleotidyltransferase" evidence="17">
    <location>
        <begin position="32"/>
        <end position="207"/>
    </location>
</feature>
<evidence type="ECO:0000256" key="9">
    <source>
        <dbReference type="ARBA" id="ARBA00022842"/>
    </source>
</evidence>
<dbReference type="SUPFAM" id="SSF55003">
    <property type="entry name" value="PAP/Archaeal CCA-adding enzyme, C-terminal domain"/>
    <property type="match status" value="1"/>
</dbReference>
<dbReference type="EMBL" id="GG662603">
    <property type="protein sequence ID" value="EWS73043.1"/>
    <property type="molecule type" value="Genomic_DNA"/>
</dbReference>
<dbReference type="GeneID" id="24437560"/>
<dbReference type="InterPro" id="IPR048840">
    <property type="entry name" value="PolA_pol_NTPase"/>
</dbReference>
<evidence type="ECO:0000256" key="2">
    <source>
        <dbReference type="ARBA" id="ARBA00004123"/>
    </source>
</evidence>
<evidence type="ECO:0000256" key="10">
    <source>
        <dbReference type="ARBA" id="ARBA00023242"/>
    </source>
</evidence>
<dbReference type="Gene3D" id="3.30.460.10">
    <property type="entry name" value="Beta Polymerase, domain 2"/>
    <property type="match status" value="1"/>
</dbReference>
<comment type="catalytic activity">
    <reaction evidence="11">
        <text>RNA(n) + ATP = RNA(n)-3'-adenine ribonucleotide + diphosphate</text>
        <dbReference type="Rhea" id="RHEA:11332"/>
        <dbReference type="Rhea" id="RHEA-COMP:14527"/>
        <dbReference type="Rhea" id="RHEA-COMP:17347"/>
        <dbReference type="ChEBI" id="CHEBI:30616"/>
        <dbReference type="ChEBI" id="CHEBI:33019"/>
        <dbReference type="ChEBI" id="CHEBI:140395"/>
        <dbReference type="ChEBI" id="CHEBI:173115"/>
        <dbReference type="EC" id="2.7.7.19"/>
    </reaction>
</comment>
<dbReference type="PANTHER" id="PTHR10682">
    <property type="entry name" value="POLY A POLYMERASE"/>
    <property type="match status" value="1"/>
</dbReference>
<feature type="binding site" evidence="13">
    <location>
        <position position="163"/>
    </location>
    <ligand>
        <name>Mg(2+)</name>
        <dbReference type="ChEBI" id="CHEBI:18420"/>
        <label>2</label>
        <note>catalytic</note>
    </ligand>
</feature>
<protein>
    <recommendedName>
        <fullName evidence="11">Poly(A) polymerase</fullName>
        <ecNumber evidence="11">2.7.7.19</ecNumber>
    </recommendedName>
</protein>
<dbReference type="GO" id="GO:0005634">
    <property type="term" value="C:nucleus"/>
    <property type="evidence" value="ECO:0007669"/>
    <property type="project" value="UniProtKB-SubCell"/>
</dbReference>